<dbReference type="EMBL" id="GBXM01002718">
    <property type="protein sequence ID" value="JAI05860.1"/>
    <property type="molecule type" value="Transcribed_RNA"/>
</dbReference>
<sequence length="80" mass="9306">MRENFTTPVTECRFHPPLYLFTPPTLPAYHTLRCPRTEMKIQAKFQFSSSHPSSVVLHPHFTPFPMMHQMTACARVHIPV</sequence>
<reference evidence="1" key="1">
    <citation type="submission" date="2014-11" db="EMBL/GenBank/DDBJ databases">
        <authorList>
            <person name="Amaro Gonzalez C."/>
        </authorList>
    </citation>
    <scope>NUCLEOTIDE SEQUENCE</scope>
</reference>
<dbReference type="AlphaFoldDB" id="A0A0E9XT83"/>
<name>A0A0E9XT83_ANGAN</name>
<reference evidence="1" key="2">
    <citation type="journal article" date="2015" name="Fish Shellfish Immunol.">
        <title>Early steps in the European eel (Anguilla anguilla)-Vibrio vulnificus interaction in the gills: Role of the RtxA13 toxin.</title>
        <authorList>
            <person name="Callol A."/>
            <person name="Pajuelo D."/>
            <person name="Ebbesson L."/>
            <person name="Teles M."/>
            <person name="MacKenzie S."/>
            <person name="Amaro C."/>
        </authorList>
    </citation>
    <scope>NUCLEOTIDE SEQUENCE</scope>
</reference>
<accession>A0A0E9XT83</accession>
<protein>
    <submittedName>
        <fullName evidence="1">Uncharacterized protein</fullName>
    </submittedName>
</protein>
<organism evidence="1">
    <name type="scientific">Anguilla anguilla</name>
    <name type="common">European freshwater eel</name>
    <name type="synonym">Muraena anguilla</name>
    <dbReference type="NCBI Taxonomy" id="7936"/>
    <lineage>
        <taxon>Eukaryota</taxon>
        <taxon>Metazoa</taxon>
        <taxon>Chordata</taxon>
        <taxon>Craniata</taxon>
        <taxon>Vertebrata</taxon>
        <taxon>Euteleostomi</taxon>
        <taxon>Actinopterygii</taxon>
        <taxon>Neopterygii</taxon>
        <taxon>Teleostei</taxon>
        <taxon>Anguilliformes</taxon>
        <taxon>Anguillidae</taxon>
        <taxon>Anguilla</taxon>
    </lineage>
</organism>
<proteinExistence type="predicted"/>
<evidence type="ECO:0000313" key="1">
    <source>
        <dbReference type="EMBL" id="JAI05860.1"/>
    </source>
</evidence>